<feature type="region of interest" description="Disordered" evidence="1">
    <location>
        <begin position="12"/>
        <end position="32"/>
    </location>
</feature>
<dbReference type="EMBL" id="FQTV01000024">
    <property type="protein sequence ID" value="SHG10876.1"/>
    <property type="molecule type" value="Genomic_DNA"/>
</dbReference>
<protein>
    <submittedName>
        <fullName evidence="2">Uncharacterized protein</fullName>
    </submittedName>
</protein>
<name>A0A1M5H4Q5_9BACE</name>
<reference evidence="2 3" key="1">
    <citation type="submission" date="2016-11" db="EMBL/GenBank/DDBJ databases">
        <authorList>
            <person name="Jaros S."/>
            <person name="Januszkiewicz K."/>
            <person name="Wedrychowicz H."/>
        </authorList>
    </citation>
    <scope>NUCLEOTIDE SEQUENCE [LARGE SCALE GENOMIC DNA]</scope>
    <source>
        <strain evidence="2 3">DSM 26991</strain>
    </source>
</reference>
<evidence type="ECO:0000256" key="1">
    <source>
        <dbReference type="SAM" id="MobiDB-lite"/>
    </source>
</evidence>
<proteinExistence type="predicted"/>
<feature type="compositionally biased region" description="Basic and acidic residues" evidence="1">
    <location>
        <begin position="19"/>
        <end position="32"/>
    </location>
</feature>
<organism evidence="2 3">
    <name type="scientific">Bacteroides luti</name>
    <dbReference type="NCBI Taxonomy" id="1297750"/>
    <lineage>
        <taxon>Bacteria</taxon>
        <taxon>Pseudomonadati</taxon>
        <taxon>Bacteroidota</taxon>
        <taxon>Bacteroidia</taxon>
        <taxon>Bacteroidales</taxon>
        <taxon>Bacteroidaceae</taxon>
        <taxon>Bacteroides</taxon>
    </lineage>
</organism>
<dbReference type="AlphaFoldDB" id="A0A1M5H4Q5"/>
<dbReference type="Proteomes" id="UP000184509">
    <property type="component" value="Unassembled WGS sequence"/>
</dbReference>
<accession>A0A1M5H4Q5</accession>
<evidence type="ECO:0000313" key="3">
    <source>
        <dbReference type="Proteomes" id="UP000184509"/>
    </source>
</evidence>
<gene>
    <name evidence="2" type="ORF">SAMN05444405_1243</name>
</gene>
<keyword evidence="3" id="KW-1185">Reference proteome</keyword>
<sequence length="32" mass="3650">MVFKLICKASASYKKRSKDKGTRADSSEMNRL</sequence>
<evidence type="ECO:0000313" key="2">
    <source>
        <dbReference type="EMBL" id="SHG10876.1"/>
    </source>
</evidence>